<name>A0A1H7NXJ1_STRJI</name>
<accession>A0A1H7NXJ1</accession>
<dbReference type="eggNOG" id="ENOG502Z9UW">
    <property type="taxonomic scope" value="Bacteria"/>
</dbReference>
<feature type="compositionally biased region" description="Basic and acidic residues" evidence="1">
    <location>
        <begin position="138"/>
        <end position="150"/>
    </location>
</feature>
<protein>
    <submittedName>
        <fullName evidence="2">Uncharacterized protein</fullName>
    </submittedName>
</protein>
<organism evidence="2 3">
    <name type="scientific">Streptacidiphilus jiangxiensis</name>
    <dbReference type="NCBI Taxonomy" id="235985"/>
    <lineage>
        <taxon>Bacteria</taxon>
        <taxon>Bacillati</taxon>
        <taxon>Actinomycetota</taxon>
        <taxon>Actinomycetes</taxon>
        <taxon>Kitasatosporales</taxon>
        <taxon>Streptomycetaceae</taxon>
        <taxon>Streptacidiphilus</taxon>
    </lineage>
</organism>
<reference evidence="3" key="1">
    <citation type="submission" date="2016-10" db="EMBL/GenBank/DDBJ databases">
        <authorList>
            <person name="Varghese N."/>
        </authorList>
    </citation>
    <scope>NUCLEOTIDE SEQUENCE [LARGE SCALE GENOMIC DNA]</scope>
    <source>
        <strain evidence="3">DSM 45096 / BCRC 16803 / CGMCC 4.1857 / CIP 109030 / JCM 12277 / KCTC 19219 / NBRC 100920 / 33214</strain>
    </source>
</reference>
<keyword evidence="3" id="KW-1185">Reference proteome</keyword>
<proteinExistence type="predicted"/>
<sequence>MDRTAFNAGLAELRPLRDEIAKLEKSLAKLVRDRDNRVRKLGAFADATAAAVAKAAGVSIGEVVALVPRLDPTPEHARARLRTSPAAPVPASDAGGPPEGAVVPTSPVTPAAQDTAAALPTATPEPAEPVEEAPAPANEEREAAAVDAGHEPTPPTVRGPGERIELPSVPDGPAGEAYTAVTENLFSQRPNFTQGSREMVFLDAATGVMAGRGGEVRLDLGARTAEEILDAVLTVAPGTERVYITAGAPWHADAERYPTLKQAVAAWLNTESQRWTVDTGRGRDRMAGHFVHARQPVGRYTRVGAERNAEHVEIRSVGEWFDPAGADPLLVREAFVCLWKALKVKWPDVVLMGSPSQTGKDLWARTIPLKGQWAGGYPVLSQELRGLFHATAGQGRTELILPPGIPAELPGLVEYDRTFAYARHTWRSPVGVPRRVTGAAFAKLTEAEQKKLLMSPAHLQVRVTVPDGWEHVGLLPAPISGDRNWEYPSAPGATFTTWAGGAEVHTALSNPFGPWRIEVLDALVFAEGDPIDKWSKWLKEAWASLSAGAQIHADACQRQALYLASRAVRSILLFGIGGFAQRPRLVTGTTSLDELHLVPEGAEILTHDERQVTWQRVSGFSRDPMAHPEWSASVWSGARAALLSMRMRPENVQVGALHVPAGQVVAFRTDAVYLTARHDWPYHGEPGDYLLKGHLAGPVPAPASEDELLALRDKGRAALAAAGGER</sequence>
<evidence type="ECO:0000313" key="2">
    <source>
        <dbReference type="EMBL" id="SEL28106.1"/>
    </source>
</evidence>
<dbReference type="RefSeq" id="WP_042442647.1">
    <property type="nucleotide sequence ID" value="NZ_BBPN01000003.1"/>
</dbReference>
<dbReference type="AlphaFoldDB" id="A0A1H7NXJ1"/>
<dbReference type="Proteomes" id="UP000183015">
    <property type="component" value="Unassembled WGS sequence"/>
</dbReference>
<feature type="compositionally biased region" description="Low complexity" evidence="1">
    <location>
        <begin position="109"/>
        <end position="125"/>
    </location>
</feature>
<feature type="region of interest" description="Disordered" evidence="1">
    <location>
        <begin position="79"/>
        <end position="176"/>
    </location>
</feature>
<evidence type="ECO:0000313" key="3">
    <source>
        <dbReference type="Proteomes" id="UP000183015"/>
    </source>
</evidence>
<dbReference type="OrthoDB" id="4919249at2"/>
<dbReference type="STRING" id="235985.SAMN05414137_107115"/>
<gene>
    <name evidence="2" type="ORF">SAMN05414137_107115</name>
</gene>
<evidence type="ECO:0000256" key="1">
    <source>
        <dbReference type="SAM" id="MobiDB-lite"/>
    </source>
</evidence>
<dbReference type="EMBL" id="FOAZ01000007">
    <property type="protein sequence ID" value="SEL28106.1"/>
    <property type="molecule type" value="Genomic_DNA"/>
</dbReference>